<proteinExistence type="inferred from homology"/>
<dbReference type="AlphaFoldDB" id="A0A0R2ACU8"/>
<evidence type="ECO:0000313" key="10">
    <source>
        <dbReference type="EMBL" id="KRM61494.1"/>
    </source>
</evidence>
<feature type="transmembrane region" description="Helical" evidence="8">
    <location>
        <begin position="54"/>
        <end position="74"/>
    </location>
</feature>
<evidence type="ECO:0000259" key="9">
    <source>
        <dbReference type="Pfam" id="PF12821"/>
    </source>
</evidence>
<dbReference type="GO" id="GO:0015744">
    <property type="term" value="P:succinate transport"/>
    <property type="evidence" value="ECO:0007669"/>
    <property type="project" value="TreeGrafter"/>
</dbReference>
<accession>A0A0R2ACU8</accession>
<dbReference type="PATRIC" id="fig|1423813.3.peg.1595"/>
<name>A0A0R2ACU8_9LACO</name>
<feature type="domain" description="Threonine/Serine exporter ThrE" evidence="9">
    <location>
        <begin position="10"/>
        <end position="135"/>
    </location>
</feature>
<evidence type="ECO:0000256" key="4">
    <source>
        <dbReference type="ARBA" id="ARBA00022692"/>
    </source>
</evidence>
<evidence type="ECO:0000256" key="5">
    <source>
        <dbReference type="ARBA" id="ARBA00022989"/>
    </source>
</evidence>
<organism evidence="10 11">
    <name type="scientific">Paucilactobacillus vaccinostercus DSM 20634</name>
    <dbReference type="NCBI Taxonomy" id="1423813"/>
    <lineage>
        <taxon>Bacteria</taxon>
        <taxon>Bacillati</taxon>
        <taxon>Bacillota</taxon>
        <taxon>Bacilli</taxon>
        <taxon>Lactobacillales</taxon>
        <taxon>Lactobacillaceae</taxon>
        <taxon>Paucilactobacillus</taxon>
    </lineage>
</organism>
<dbReference type="PANTHER" id="PTHR34390:SF1">
    <property type="entry name" value="SUCCINATE TRANSPORTER SUBUNIT YJJB-RELATED"/>
    <property type="match status" value="1"/>
</dbReference>
<evidence type="ECO:0000256" key="3">
    <source>
        <dbReference type="ARBA" id="ARBA00022519"/>
    </source>
</evidence>
<protein>
    <recommendedName>
        <fullName evidence="9">Threonine/Serine exporter ThrE domain-containing protein</fullName>
    </recommendedName>
</protein>
<dbReference type="PANTHER" id="PTHR34390">
    <property type="entry name" value="UPF0442 PROTEIN YJJB-RELATED"/>
    <property type="match status" value="1"/>
</dbReference>
<evidence type="ECO:0000256" key="7">
    <source>
        <dbReference type="ARBA" id="ARBA00034125"/>
    </source>
</evidence>
<evidence type="ECO:0000256" key="8">
    <source>
        <dbReference type="SAM" id="Phobius"/>
    </source>
</evidence>
<evidence type="ECO:0000256" key="2">
    <source>
        <dbReference type="ARBA" id="ARBA00022475"/>
    </source>
</evidence>
<dbReference type="STRING" id="1423813.FC26_GL001569"/>
<keyword evidence="6 8" id="KW-0472">Membrane</keyword>
<dbReference type="OrthoDB" id="9810047at2"/>
<evidence type="ECO:0000256" key="1">
    <source>
        <dbReference type="ARBA" id="ARBA00004651"/>
    </source>
</evidence>
<keyword evidence="5 8" id="KW-1133">Transmembrane helix</keyword>
<keyword evidence="4 8" id="KW-0812">Transmembrane</keyword>
<evidence type="ECO:0000256" key="6">
    <source>
        <dbReference type="ARBA" id="ARBA00023136"/>
    </source>
</evidence>
<comment type="similarity">
    <text evidence="7">Belongs to the ThrE exporter (TC 2.A.79) family.</text>
</comment>
<dbReference type="Proteomes" id="UP000051733">
    <property type="component" value="Unassembled WGS sequence"/>
</dbReference>
<feature type="transmembrane region" description="Helical" evidence="8">
    <location>
        <begin position="111"/>
        <end position="133"/>
    </location>
</feature>
<dbReference type="Pfam" id="PF12821">
    <property type="entry name" value="ThrE_2"/>
    <property type="match status" value="1"/>
</dbReference>
<dbReference type="InterPro" id="IPR050539">
    <property type="entry name" value="ThrE_Dicarb/AminoAcid_Exp"/>
</dbReference>
<feature type="transmembrane region" description="Helical" evidence="8">
    <location>
        <begin position="81"/>
        <end position="99"/>
    </location>
</feature>
<gene>
    <name evidence="10" type="ORF">FC26_GL001569</name>
</gene>
<dbReference type="EMBL" id="AYYY01000025">
    <property type="protein sequence ID" value="KRM61494.1"/>
    <property type="molecule type" value="Genomic_DNA"/>
</dbReference>
<reference evidence="10 11" key="1">
    <citation type="journal article" date="2015" name="Genome Announc.">
        <title>Expanding the biotechnology potential of lactobacilli through comparative genomics of 213 strains and associated genera.</title>
        <authorList>
            <person name="Sun Z."/>
            <person name="Harris H.M."/>
            <person name="McCann A."/>
            <person name="Guo C."/>
            <person name="Argimon S."/>
            <person name="Zhang W."/>
            <person name="Yang X."/>
            <person name="Jeffery I.B."/>
            <person name="Cooney J.C."/>
            <person name="Kagawa T.F."/>
            <person name="Liu W."/>
            <person name="Song Y."/>
            <person name="Salvetti E."/>
            <person name="Wrobel A."/>
            <person name="Rasinkangas P."/>
            <person name="Parkhill J."/>
            <person name="Rea M.C."/>
            <person name="O'Sullivan O."/>
            <person name="Ritari J."/>
            <person name="Douillard F.P."/>
            <person name="Paul Ross R."/>
            <person name="Yang R."/>
            <person name="Briner A.E."/>
            <person name="Felis G.E."/>
            <person name="de Vos W.M."/>
            <person name="Barrangou R."/>
            <person name="Klaenhammer T.R."/>
            <person name="Caufield P.W."/>
            <person name="Cui Y."/>
            <person name="Zhang H."/>
            <person name="O'Toole P.W."/>
        </authorList>
    </citation>
    <scope>NUCLEOTIDE SEQUENCE [LARGE SCALE GENOMIC DNA]</scope>
    <source>
        <strain evidence="10 11">DSM 20634</strain>
    </source>
</reference>
<comment type="subcellular location">
    <subcellularLocation>
        <location evidence="1">Cell membrane</location>
        <topology evidence="1">Multi-pass membrane protein</topology>
    </subcellularLocation>
</comment>
<dbReference type="GO" id="GO:0005886">
    <property type="term" value="C:plasma membrane"/>
    <property type="evidence" value="ECO:0007669"/>
    <property type="project" value="UniProtKB-SubCell"/>
</dbReference>
<keyword evidence="2" id="KW-1003">Cell membrane</keyword>
<keyword evidence="11" id="KW-1185">Reference proteome</keyword>
<evidence type="ECO:0000313" key="11">
    <source>
        <dbReference type="Proteomes" id="UP000051733"/>
    </source>
</evidence>
<sequence>MDILTVVFEMLMAYVATICFGVIMNIPHQAFNSAGLIGGISWGFYWVISHLGVGIAFGNLLAAMLISILSMYAARYKRMPVIIFNIPSLVSFVPGGQAYQTIRNFAIGHTATAWGFLMQVVVIAGALAMGFALGELYHQIGLHHWHRLLKRQSK</sequence>
<dbReference type="InterPro" id="IPR024528">
    <property type="entry name" value="ThrE_2"/>
</dbReference>
<comment type="caution">
    <text evidence="10">The sequence shown here is derived from an EMBL/GenBank/DDBJ whole genome shotgun (WGS) entry which is preliminary data.</text>
</comment>
<dbReference type="RefSeq" id="WP_057778695.1">
    <property type="nucleotide sequence ID" value="NZ_AYYY01000025.1"/>
</dbReference>
<feature type="transmembrane region" description="Helical" evidence="8">
    <location>
        <begin position="6"/>
        <end position="23"/>
    </location>
</feature>
<keyword evidence="3" id="KW-0997">Cell inner membrane</keyword>